<evidence type="ECO:0008006" key="4">
    <source>
        <dbReference type="Google" id="ProtNLM"/>
    </source>
</evidence>
<protein>
    <recommendedName>
        <fullName evidence="4">RNA-binding protein</fullName>
    </recommendedName>
</protein>
<dbReference type="AlphaFoldDB" id="A0A9X7WIG3"/>
<dbReference type="KEGG" id="mher:K3U94_05340"/>
<accession>A0A9X7WIG3</accession>
<proteinExistence type="predicted"/>
<dbReference type="EMBL" id="CP080997">
    <property type="protein sequence ID" value="QZA08716.1"/>
    <property type="molecule type" value="Genomic_DNA"/>
</dbReference>
<organism evidence="2 3">
    <name type="scientific">Mycolicibacter heraklionensis</name>
    <dbReference type="NCBI Taxonomy" id="512402"/>
    <lineage>
        <taxon>Bacteria</taxon>
        <taxon>Bacillati</taxon>
        <taxon>Actinomycetota</taxon>
        <taxon>Actinomycetes</taxon>
        <taxon>Mycobacteriales</taxon>
        <taxon>Mycobacteriaceae</taxon>
        <taxon>Mycolicibacter</taxon>
    </lineage>
</organism>
<dbReference type="PROSITE" id="PS51257">
    <property type="entry name" value="PROKAR_LIPOPROTEIN"/>
    <property type="match status" value="1"/>
</dbReference>
<feature type="signal peptide" evidence="1">
    <location>
        <begin position="1"/>
        <end position="31"/>
    </location>
</feature>
<dbReference type="Proteomes" id="UP000825008">
    <property type="component" value="Chromosome"/>
</dbReference>
<reference evidence="2" key="1">
    <citation type="submission" date="2021-08" db="EMBL/GenBank/DDBJ databases">
        <title>Whole genome sequencing of non-tuberculosis mycobacteria type-strains.</title>
        <authorList>
            <person name="Igarashi Y."/>
            <person name="Osugi A."/>
            <person name="Mitarai S."/>
        </authorList>
    </citation>
    <scope>NUCLEOTIDE SEQUENCE</scope>
    <source>
        <strain evidence="2">JCM 30995</strain>
    </source>
</reference>
<evidence type="ECO:0000256" key="1">
    <source>
        <dbReference type="SAM" id="SignalP"/>
    </source>
</evidence>
<evidence type="ECO:0000313" key="3">
    <source>
        <dbReference type="Proteomes" id="UP000825008"/>
    </source>
</evidence>
<evidence type="ECO:0000313" key="2">
    <source>
        <dbReference type="EMBL" id="QZA08716.1"/>
    </source>
</evidence>
<name>A0A9X7WIG3_9MYCO</name>
<dbReference type="RefSeq" id="WP_220695817.1">
    <property type="nucleotide sequence ID" value="NZ_CP080997.1"/>
</dbReference>
<sequence length="91" mass="9475">MTRRIWVIAALALTSLPGVVVVFTPAGSATAQGCVGVGRRVYVSGCADPVPPPSYYAPLPEDVPPPPPPPPPPVNTCVGYNGRWVHANNCN</sequence>
<feature type="chain" id="PRO_5040969893" description="RNA-binding protein" evidence="1">
    <location>
        <begin position="32"/>
        <end position="91"/>
    </location>
</feature>
<gene>
    <name evidence="2" type="ORF">K3U94_05340</name>
</gene>
<keyword evidence="1" id="KW-0732">Signal</keyword>